<dbReference type="InterPro" id="IPR004360">
    <property type="entry name" value="Glyas_Fos-R_dOase_dom"/>
</dbReference>
<dbReference type="PANTHER" id="PTHR36437:SF2">
    <property type="entry name" value="GLYOXALASE_BLEOMYCIN RESISTANCE PROTEIN_DIOXYGENASE"/>
    <property type="match status" value="1"/>
</dbReference>
<dbReference type="PANTHER" id="PTHR36437">
    <property type="entry name" value="GLYOXALASE/BLEOMYCIN RESISTANCE PROTEIN/DIOXYGENASE"/>
    <property type="match status" value="1"/>
</dbReference>
<reference evidence="2 3" key="1">
    <citation type="submission" date="2016-11" db="EMBL/GenBank/DDBJ databases">
        <authorList>
            <person name="Jaros S."/>
            <person name="Januszkiewicz K."/>
            <person name="Wedrychowicz H."/>
        </authorList>
    </citation>
    <scope>NUCLEOTIDE SEQUENCE [LARGE SCALE GENOMIC DNA]</scope>
    <source>
        <strain evidence="2 3">DSM 100565</strain>
    </source>
</reference>
<dbReference type="OrthoDB" id="9794917at2"/>
<dbReference type="Proteomes" id="UP000184292">
    <property type="component" value="Unassembled WGS sequence"/>
</dbReference>
<evidence type="ECO:0000313" key="3">
    <source>
        <dbReference type="Proteomes" id="UP000184292"/>
    </source>
</evidence>
<dbReference type="EMBL" id="FQYO01000005">
    <property type="protein sequence ID" value="SHJ12718.1"/>
    <property type="molecule type" value="Genomic_DNA"/>
</dbReference>
<dbReference type="Pfam" id="PF00903">
    <property type="entry name" value="Glyoxalase"/>
    <property type="match status" value="1"/>
</dbReference>
<evidence type="ECO:0000259" key="1">
    <source>
        <dbReference type="PROSITE" id="PS51819"/>
    </source>
</evidence>
<sequence>MTERLAALSILVPDYDEAIAFFCGTLGFALVEDIDQGTKRWVRVRPSGGGADLILARATGDQASGIGAQGAGRVWLFLETSDLARMRTRMEAAGVPFEEPTRSEPYGRVAVFRDPWGNRWDLLERAK</sequence>
<feature type="domain" description="VOC" evidence="1">
    <location>
        <begin position="4"/>
        <end position="125"/>
    </location>
</feature>
<dbReference type="AlphaFoldDB" id="A0A1M6GS15"/>
<dbReference type="STRING" id="1447782.SAMN05444417_2889"/>
<protein>
    <recommendedName>
        <fullName evidence="1">VOC domain-containing protein</fullName>
    </recommendedName>
</protein>
<gene>
    <name evidence="2" type="ORF">SAMN05444417_2889</name>
</gene>
<name>A0A1M6GS15_9RHOB</name>
<organism evidence="2 3">
    <name type="scientific">Wenxinia saemankumensis</name>
    <dbReference type="NCBI Taxonomy" id="1447782"/>
    <lineage>
        <taxon>Bacteria</taxon>
        <taxon>Pseudomonadati</taxon>
        <taxon>Pseudomonadota</taxon>
        <taxon>Alphaproteobacteria</taxon>
        <taxon>Rhodobacterales</taxon>
        <taxon>Roseobacteraceae</taxon>
        <taxon>Wenxinia</taxon>
    </lineage>
</organism>
<dbReference type="Gene3D" id="3.10.180.10">
    <property type="entry name" value="2,3-Dihydroxybiphenyl 1,2-Dioxygenase, domain 1"/>
    <property type="match status" value="1"/>
</dbReference>
<dbReference type="RefSeq" id="WP_139300575.1">
    <property type="nucleotide sequence ID" value="NZ_FQYO01000005.1"/>
</dbReference>
<dbReference type="InterPro" id="IPR037523">
    <property type="entry name" value="VOC_core"/>
</dbReference>
<evidence type="ECO:0000313" key="2">
    <source>
        <dbReference type="EMBL" id="SHJ12718.1"/>
    </source>
</evidence>
<dbReference type="PROSITE" id="PS51819">
    <property type="entry name" value="VOC"/>
    <property type="match status" value="1"/>
</dbReference>
<dbReference type="SUPFAM" id="SSF54593">
    <property type="entry name" value="Glyoxalase/Bleomycin resistance protein/Dihydroxybiphenyl dioxygenase"/>
    <property type="match status" value="1"/>
</dbReference>
<accession>A0A1M6GS15</accession>
<keyword evidence="3" id="KW-1185">Reference proteome</keyword>
<proteinExistence type="predicted"/>
<dbReference type="InterPro" id="IPR029068">
    <property type="entry name" value="Glyas_Bleomycin-R_OHBP_Dase"/>
</dbReference>